<dbReference type="Proteomes" id="UP000238823">
    <property type="component" value="Unassembled WGS sequence"/>
</dbReference>
<dbReference type="RefSeq" id="WP_181234096.1">
    <property type="nucleotide sequence ID" value="NZ_PVNL01000101.1"/>
</dbReference>
<reference evidence="2 3" key="1">
    <citation type="submission" date="2018-03" db="EMBL/GenBank/DDBJ databases">
        <title>Draft Genome Sequences of the Obligatory Marine Myxobacteria Enhygromyxa salina SWB007.</title>
        <authorList>
            <person name="Poehlein A."/>
            <person name="Moghaddam J.A."/>
            <person name="Harms H."/>
            <person name="Alanjari M."/>
            <person name="Koenig G.M."/>
            <person name="Daniel R."/>
            <person name="Schaeberle T.F."/>
        </authorList>
    </citation>
    <scope>NUCLEOTIDE SEQUENCE [LARGE SCALE GENOMIC DNA]</scope>
    <source>
        <strain evidence="2 3">SWB007</strain>
    </source>
</reference>
<gene>
    <name evidence="2" type="ORF">ENSA7_50510</name>
</gene>
<dbReference type="AlphaFoldDB" id="A0A2S9YID7"/>
<protein>
    <submittedName>
        <fullName evidence="2">Uncharacterized protein</fullName>
    </submittedName>
</protein>
<comment type="caution">
    <text evidence="2">The sequence shown here is derived from an EMBL/GenBank/DDBJ whole genome shotgun (WGS) entry which is preliminary data.</text>
</comment>
<evidence type="ECO:0000256" key="1">
    <source>
        <dbReference type="SAM" id="MobiDB-lite"/>
    </source>
</evidence>
<evidence type="ECO:0000313" key="2">
    <source>
        <dbReference type="EMBL" id="PRQ04878.1"/>
    </source>
</evidence>
<evidence type="ECO:0000313" key="3">
    <source>
        <dbReference type="Proteomes" id="UP000238823"/>
    </source>
</evidence>
<feature type="region of interest" description="Disordered" evidence="1">
    <location>
        <begin position="19"/>
        <end position="43"/>
    </location>
</feature>
<name>A0A2S9YID7_9BACT</name>
<dbReference type="EMBL" id="PVNL01000101">
    <property type="protein sequence ID" value="PRQ04878.1"/>
    <property type="molecule type" value="Genomic_DNA"/>
</dbReference>
<accession>A0A2S9YID7</accession>
<sequence length="348" mass="36973">MWVGLAIGVALVGLGCERGRQPQTDAESSSAREHPPDADLGLDTGAVRASVVDGLELAASDPVVAQGLGLAAQLEQPESQAAIERLLARVADDPELTRAADQLFARLQDSPAMRSALIDYARQNPELDAAALSEGLVSFVNARLTRPELATQLETQLRARLRAMDPPLARAFIADAGGASAIAAGVVSRLEDPSFGVKLRERLGREPAAVQARLERRLADPARVGPLLLALNAEHDEPGSGLDVVAQILDHERTAQLLAAALARMLTDEQLRERCEQLFALALAPTFDEAAFARALDELLAEPVVAREAAALVGALAREPDVRAHVERLVASFTSRPSFEGLLLTALD</sequence>
<proteinExistence type="predicted"/>
<organism evidence="2 3">
    <name type="scientific">Enhygromyxa salina</name>
    <dbReference type="NCBI Taxonomy" id="215803"/>
    <lineage>
        <taxon>Bacteria</taxon>
        <taxon>Pseudomonadati</taxon>
        <taxon>Myxococcota</taxon>
        <taxon>Polyangia</taxon>
        <taxon>Nannocystales</taxon>
        <taxon>Nannocystaceae</taxon>
        <taxon>Enhygromyxa</taxon>
    </lineage>
</organism>